<dbReference type="STRING" id="1423763.FC46_GL000217"/>
<keyword evidence="2" id="KW-0012">Acyltransferase</keyword>
<reference evidence="4 5" key="1">
    <citation type="journal article" date="2015" name="Genome Announc.">
        <title>Expanding the biotechnology potential of lactobacilli through comparative genomics of 213 strains and associated genera.</title>
        <authorList>
            <person name="Sun Z."/>
            <person name="Harris H.M."/>
            <person name="McCann A."/>
            <person name="Guo C."/>
            <person name="Argimon S."/>
            <person name="Zhang W."/>
            <person name="Yang X."/>
            <person name="Jeffery I.B."/>
            <person name="Cooney J.C."/>
            <person name="Kagawa T.F."/>
            <person name="Liu W."/>
            <person name="Song Y."/>
            <person name="Salvetti E."/>
            <person name="Wrobel A."/>
            <person name="Rasinkangas P."/>
            <person name="Parkhill J."/>
            <person name="Rea M.C."/>
            <person name="O'Sullivan O."/>
            <person name="Ritari J."/>
            <person name="Douillard F.P."/>
            <person name="Paul Ross R."/>
            <person name="Yang R."/>
            <person name="Briner A.E."/>
            <person name="Felis G.E."/>
            <person name="de Vos W.M."/>
            <person name="Barrangou R."/>
            <person name="Klaenhammer T.R."/>
            <person name="Caufield P.W."/>
            <person name="Cui Y."/>
            <person name="Zhang H."/>
            <person name="O'Toole P.W."/>
        </authorList>
    </citation>
    <scope>NUCLEOTIDE SEQUENCE [LARGE SCALE GENOMIC DNA]</scope>
    <source>
        <strain evidence="4 5">DSM 16043</strain>
    </source>
</reference>
<dbReference type="PATRIC" id="fig|1423763.3.peg.222"/>
<keyword evidence="5" id="KW-1185">Reference proteome</keyword>
<evidence type="ECO:0000256" key="1">
    <source>
        <dbReference type="ARBA" id="ARBA00022679"/>
    </source>
</evidence>
<dbReference type="InterPro" id="IPR050680">
    <property type="entry name" value="YpeA/RimI_acetyltransf"/>
</dbReference>
<dbReference type="Pfam" id="PF00583">
    <property type="entry name" value="Acetyltransf_1"/>
    <property type="match status" value="1"/>
</dbReference>
<protein>
    <submittedName>
        <fullName evidence="4">Histone acetyltransferase</fullName>
    </submittedName>
</protein>
<dbReference type="InterPro" id="IPR016181">
    <property type="entry name" value="Acyl_CoA_acyltransferase"/>
</dbReference>
<dbReference type="PANTHER" id="PTHR43420">
    <property type="entry name" value="ACETYLTRANSFERASE"/>
    <property type="match status" value="1"/>
</dbReference>
<accession>A0A0R1UAD4</accession>
<dbReference type="Gene3D" id="3.40.630.30">
    <property type="match status" value="1"/>
</dbReference>
<evidence type="ECO:0000256" key="2">
    <source>
        <dbReference type="ARBA" id="ARBA00023315"/>
    </source>
</evidence>
<sequence length="188" mass="22173">MIRKAEKSDFPFVYPILKQIFDEMQMETINKLPESQFYDLMRLGYISEDYRYSYRRIWVDVNDQGEVLGILDMYSYDDQKIIDFVLKNAYAKVGLPIDTVIFSDQEAWPHEWYIDAIAVHPDHWGEGVASRLMDTAVEIAKKYGYSKISLNVDKENPRAQKLYEHKGYKTTNSMTIGDRTYDHMVKEI</sequence>
<dbReference type="RefSeq" id="WP_057798321.1">
    <property type="nucleotide sequence ID" value="NZ_AZFM01000011.1"/>
</dbReference>
<dbReference type="SUPFAM" id="SSF55729">
    <property type="entry name" value="Acyl-CoA N-acyltransferases (Nat)"/>
    <property type="match status" value="1"/>
</dbReference>
<keyword evidence="1 4" id="KW-0808">Transferase</keyword>
<feature type="domain" description="N-acetyltransferase" evidence="3">
    <location>
        <begin position="1"/>
        <end position="188"/>
    </location>
</feature>
<dbReference type="EMBL" id="AZFM01000011">
    <property type="protein sequence ID" value="KRL90313.1"/>
    <property type="molecule type" value="Genomic_DNA"/>
</dbReference>
<dbReference type="GO" id="GO:0016747">
    <property type="term" value="F:acyltransferase activity, transferring groups other than amino-acyl groups"/>
    <property type="evidence" value="ECO:0007669"/>
    <property type="project" value="InterPro"/>
</dbReference>
<name>A0A0R1UAD4_9LACO</name>
<proteinExistence type="predicted"/>
<gene>
    <name evidence="4" type="ORF">FC46_GL000217</name>
</gene>
<evidence type="ECO:0000259" key="3">
    <source>
        <dbReference type="PROSITE" id="PS51186"/>
    </source>
</evidence>
<dbReference type="Proteomes" id="UP000051036">
    <property type="component" value="Unassembled WGS sequence"/>
</dbReference>
<dbReference type="InterPro" id="IPR000182">
    <property type="entry name" value="GNAT_dom"/>
</dbReference>
<comment type="caution">
    <text evidence="4">The sequence shown here is derived from an EMBL/GenBank/DDBJ whole genome shotgun (WGS) entry which is preliminary data.</text>
</comment>
<organism evidence="4 5">
    <name type="scientific">Lactobacillus kalixensis DSM 16043</name>
    <dbReference type="NCBI Taxonomy" id="1423763"/>
    <lineage>
        <taxon>Bacteria</taxon>
        <taxon>Bacillati</taxon>
        <taxon>Bacillota</taxon>
        <taxon>Bacilli</taxon>
        <taxon>Lactobacillales</taxon>
        <taxon>Lactobacillaceae</taxon>
        <taxon>Lactobacillus</taxon>
    </lineage>
</organism>
<evidence type="ECO:0000313" key="4">
    <source>
        <dbReference type="EMBL" id="KRL90313.1"/>
    </source>
</evidence>
<dbReference type="PROSITE" id="PS51186">
    <property type="entry name" value="GNAT"/>
    <property type="match status" value="1"/>
</dbReference>
<dbReference type="OrthoDB" id="5319888at2"/>
<dbReference type="CDD" id="cd04301">
    <property type="entry name" value="NAT_SF"/>
    <property type="match status" value="1"/>
</dbReference>
<dbReference type="AlphaFoldDB" id="A0A0R1UAD4"/>
<evidence type="ECO:0000313" key="5">
    <source>
        <dbReference type="Proteomes" id="UP000051036"/>
    </source>
</evidence>